<feature type="domain" description="Amidohydrolase-related" evidence="1">
    <location>
        <begin position="7"/>
        <end position="275"/>
    </location>
</feature>
<dbReference type="PANTHER" id="PTHR35563">
    <property type="entry name" value="BARREL METAL-DEPENDENT HYDROLASE, PUTATIVE (AFU_ORTHOLOGUE AFUA_1G16240)-RELATED"/>
    <property type="match status" value="1"/>
</dbReference>
<name>A0ABR3PDS9_9PEZI</name>
<dbReference type="GeneID" id="95974423"/>
<dbReference type="Proteomes" id="UP001562354">
    <property type="component" value="Unassembled WGS sequence"/>
</dbReference>
<dbReference type="InterPro" id="IPR052358">
    <property type="entry name" value="Aro_Compnd_Degr_Hydrolases"/>
</dbReference>
<reference evidence="2 3" key="1">
    <citation type="submission" date="2024-07" db="EMBL/GenBank/DDBJ databases">
        <title>Draft sequence of the Neodothiora populina.</title>
        <authorList>
            <person name="Drown D.D."/>
            <person name="Schuette U.S."/>
            <person name="Buechlein A.B."/>
            <person name="Rusch D.R."/>
            <person name="Winton L.W."/>
            <person name="Adams G.A."/>
        </authorList>
    </citation>
    <scope>NUCLEOTIDE SEQUENCE [LARGE SCALE GENOMIC DNA]</scope>
    <source>
        <strain evidence="2 3">CPC 39397</strain>
    </source>
</reference>
<dbReference type="PANTHER" id="PTHR35563:SF2">
    <property type="entry name" value="BARREL METAL-DEPENDENT HYDROLASE, PUTATIVE (AFU_ORTHOLOGUE AFUA_1G16240)-RELATED"/>
    <property type="match status" value="1"/>
</dbReference>
<dbReference type="EMBL" id="JBFMKM010000009">
    <property type="protein sequence ID" value="KAL1304317.1"/>
    <property type="molecule type" value="Genomic_DNA"/>
</dbReference>
<dbReference type="Gene3D" id="3.20.20.140">
    <property type="entry name" value="Metal-dependent hydrolases"/>
    <property type="match status" value="1"/>
</dbReference>
<evidence type="ECO:0000259" key="1">
    <source>
        <dbReference type="Pfam" id="PF04909"/>
    </source>
</evidence>
<sequence>MPKTAWDSHMHVTSPDYALASTAAYKPSLHSLEQAMAFESTIGVSNIVLVQPSIYGNDNSCLLDALKAVGPRHGRGVVGIDPATIDVGIMKEWHEMGVRGVRLNLKSTNARFTEESLSDMLLAYAKVVRPMNWVLELFVGMESIEMLERVIKKLEGVRLCIAHFGAPTLPSKNMLDPYGLEGFRSLTNLLQDGNTWVKLSAAYRFDSDPNMRCIATVGKELLRVAGDRAVFASDWPHTRFDGLDVKPFVAQCLRWTEELGVTEKVFCTNAEELWDVA</sequence>
<dbReference type="InterPro" id="IPR006680">
    <property type="entry name" value="Amidohydro-rel"/>
</dbReference>
<evidence type="ECO:0000313" key="3">
    <source>
        <dbReference type="Proteomes" id="UP001562354"/>
    </source>
</evidence>
<accession>A0ABR3PDS9</accession>
<gene>
    <name evidence="2" type="ORF">AAFC00_000720</name>
</gene>
<evidence type="ECO:0000313" key="2">
    <source>
        <dbReference type="EMBL" id="KAL1304317.1"/>
    </source>
</evidence>
<keyword evidence="3" id="KW-1185">Reference proteome</keyword>
<dbReference type="RefSeq" id="XP_069200592.1">
    <property type="nucleotide sequence ID" value="XM_069347334.1"/>
</dbReference>
<dbReference type="SUPFAM" id="SSF51556">
    <property type="entry name" value="Metallo-dependent hydrolases"/>
    <property type="match status" value="1"/>
</dbReference>
<organism evidence="2 3">
    <name type="scientific">Neodothiora populina</name>
    <dbReference type="NCBI Taxonomy" id="2781224"/>
    <lineage>
        <taxon>Eukaryota</taxon>
        <taxon>Fungi</taxon>
        <taxon>Dikarya</taxon>
        <taxon>Ascomycota</taxon>
        <taxon>Pezizomycotina</taxon>
        <taxon>Dothideomycetes</taxon>
        <taxon>Dothideomycetidae</taxon>
        <taxon>Dothideales</taxon>
        <taxon>Dothioraceae</taxon>
        <taxon>Neodothiora</taxon>
    </lineage>
</organism>
<dbReference type="InterPro" id="IPR032466">
    <property type="entry name" value="Metal_Hydrolase"/>
</dbReference>
<comment type="caution">
    <text evidence="2">The sequence shown here is derived from an EMBL/GenBank/DDBJ whole genome shotgun (WGS) entry which is preliminary data.</text>
</comment>
<proteinExistence type="predicted"/>
<protein>
    <recommendedName>
        <fullName evidence="1">Amidohydrolase-related domain-containing protein</fullName>
    </recommendedName>
</protein>
<dbReference type="Pfam" id="PF04909">
    <property type="entry name" value="Amidohydro_2"/>
    <property type="match status" value="1"/>
</dbReference>